<dbReference type="InterPro" id="IPR037041">
    <property type="entry name" value="Trigger_fac_C_sf"/>
</dbReference>
<evidence type="ECO:0000256" key="2">
    <source>
        <dbReference type="ARBA" id="ARBA00004496"/>
    </source>
</evidence>
<evidence type="ECO:0000256" key="8">
    <source>
        <dbReference type="ARBA" id="ARBA00023235"/>
    </source>
</evidence>
<dbReference type="SUPFAM" id="SSF109998">
    <property type="entry name" value="Triger factor/SurA peptide-binding domain-like"/>
    <property type="match status" value="1"/>
</dbReference>
<dbReference type="GO" id="GO:0043022">
    <property type="term" value="F:ribosome binding"/>
    <property type="evidence" value="ECO:0007669"/>
    <property type="project" value="TreeGrafter"/>
</dbReference>
<protein>
    <recommendedName>
        <fullName evidence="5">Trigger factor</fullName>
        <ecNumber evidence="4">5.2.1.8</ecNumber>
    </recommendedName>
    <alternativeName>
        <fullName evidence="9">PPIase</fullName>
    </alternativeName>
</protein>
<reference evidence="13 14" key="1">
    <citation type="journal article" date="2016" name="Nat. Commun.">
        <title>Thousands of microbial genomes shed light on interconnected biogeochemical processes in an aquifer system.</title>
        <authorList>
            <person name="Anantharaman K."/>
            <person name="Brown C.T."/>
            <person name="Hug L.A."/>
            <person name="Sharon I."/>
            <person name="Castelle C.J."/>
            <person name="Probst A.J."/>
            <person name="Thomas B.C."/>
            <person name="Singh A."/>
            <person name="Wilkins M.J."/>
            <person name="Karaoz U."/>
            <person name="Brodie E.L."/>
            <person name="Williams K.H."/>
            <person name="Hubbard S.S."/>
            <person name="Banfield J.F."/>
        </authorList>
    </citation>
    <scope>NUCLEOTIDE SEQUENCE [LARGE SCALE GENOMIC DNA]</scope>
</reference>
<name>A0A1G2QLC0_9BACT</name>
<dbReference type="GO" id="GO:0005737">
    <property type="term" value="C:cytoplasm"/>
    <property type="evidence" value="ECO:0007669"/>
    <property type="project" value="UniProtKB-SubCell"/>
</dbReference>
<evidence type="ECO:0000256" key="10">
    <source>
        <dbReference type="SAM" id="Coils"/>
    </source>
</evidence>
<dbReference type="SUPFAM" id="SSF102735">
    <property type="entry name" value="Trigger factor ribosome-binding domain"/>
    <property type="match status" value="1"/>
</dbReference>
<dbReference type="PANTHER" id="PTHR30560">
    <property type="entry name" value="TRIGGER FACTOR CHAPERONE AND PEPTIDYL-PROLYL CIS/TRANS ISOMERASE"/>
    <property type="match status" value="1"/>
</dbReference>
<dbReference type="GO" id="GO:0015031">
    <property type="term" value="P:protein transport"/>
    <property type="evidence" value="ECO:0007669"/>
    <property type="project" value="InterPro"/>
</dbReference>
<evidence type="ECO:0000256" key="4">
    <source>
        <dbReference type="ARBA" id="ARBA00013194"/>
    </source>
</evidence>
<keyword evidence="6" id="KW-0697">Rotamase</keyword>
<dbReference type="Gene3D" id="1.10.3120.10">
    <property type="entry name" value="Trigger factor, C-terminal domain"/>
    <property type="match status" value="1"/>
</dbReference>
<dbReference type="InterPro" id="IPR008880">
    <property type="entry name" value="Trigger_fac_C"/>
</dbReference>
<evidence type="ECO:0000313" key="14">
    <source>
        <dbReference type="Proteomes" id="UP000177090"/>
    </source>
</evidence>
<gene>
    <name evidence="13" type="ORF">A2569_00530</name>
</gene>
<dbReference type="GO" id="GO:0043335">
    <property type="term" value="P:protein unfolding"/>
    <property type="evidence" value="ECO:0007669"/>
    <property type="project" value="TreeGrafter"/>
</dbReference>
<dbReference type="InterPro" id="IPR036611">
    <property type="entry name" value="Trigger_fac_ribosome-bd_sf"/>
</dbReference>
<dbReference type="InterPro" id="IPR005215">
    <property type="entry name" value="Trig_fac"/>
</dbReference>
<evidence type="ECO:0000259" key="12">
    <source>
        <dbReference type="Pfam" id="PF05698"/>
    </source>
</evidence>
<evidence type="ECO:0000256" key="6">
    <source>
        <dbReference type="ARBA" id="ARBA00023110"/>
    </source>
</evidence>
<comment type="subcellular location">
    <subcellularLocation>
        <location evidence="2">Cytoplasm</location>
    </subcellularLocation>
</comment>
<feature type="coiled-coil region" evidence="10">
    <location>
        <begin position="185"/>
        <end position="250"/>
    </location>
</feature>
<feature type="domain" description="Trigger factor C-terminal" evidence="12">
    <location>
        <begin position="184"/>
        <end position="322"/>
    </location>
</feature>
<dbReference type="GO" id="GO:0051083">
    <property type="term" value="P:'de novo' cotranslational protein folding"/>
    <property type="evidence" value="ECO:0007669"/>
    <property type="project" value="TreeGrafter"/>
</dbReference>
<dbReference type="InterPro" id="IPR027304">
    <property type="entry name" value="Trigger_fact/SurA_dom_sf"/>
</dbReference>
<dbReference type="Gene3D" id="3.30.70.1050">
    <property type="entry name" value="Trigger factor ribosome-binding domain"/>
    <property type="match status" value="1"/>
</dbReference>
<dbReference type="GO" id="GO:0044183">
    <property type="term" value="F:protein folding chaperone"/>
    <property type="evidence" value="ECO:0007669"/>
    <property type="project" value="TreeGrafter"/>
</dbReference>
<evidence type="ECO:0000256" key="5">
    <source>
        <dbReference type="ARBA" id="ARBA00016902"/>
    </source>
</evidence>
<sequence>MVGKITLTVTDSGPSEKTLTGEIPVELFMSYWGSAVKELGEDAHIEGFRSGHIPEKVLVQNVGESAVLYEMAERTLAAEYPGMLAEQNIDAIGRPEITITKLAKDNPLGFAIKTAVTPEVKLPDYHRIAEQEFAQEAEPVTVSNQEVESVLNELREARRNDGMELPASAAADDEFAHSVGKFASLDELKTKIQENLQEEKEVKTRDKRRMRALEAILAQTPITVPRALVAAETEKMLAELRANIEHMGLKFPDYLAHIKKTEDELRAVWQADAERRVSLGLILAKIAEMEKLAPNEEEISHEVAHLLEHYPDADPSRLHTHVAGQLTNELVLKFLENQK</sequence>
<dbReference type="Pfam" id="PF05698">
    <property type="entry name" value="Trigger_C"/>
    <property type="match status" value="1"/>
</dbReference>
<dbReference type="Proteomes" id="UP000177090">
    <property type="component" value="Unassembled WGS sequence"/>
</dbReference>
<dbReference type="GO" id="GO:0003755">
    <property type="term" value="F:peptidyl-prolyl cis-trans isomerase activity"/>
    <property type="evidence" value="ECO:0007669"/>
    <property type="project" value="UniProtKB-KW"/>
</dbReference>
<keyword evidence="8" id="KW-0413">Isomerase</keyword>
<dbReference type="InterPro" id="IPR008881">
    <property type="entry name" value="Trigger_fac_ribosome-bd_bac"/>
</dbReference>
<comment type="similarity">
    <text evidence="3">Belongs to the FKBP-type PPIase family. Tig subfamily.</text>
</comment>
<keyword evidence="10" id="KW-0175">Coiled coil</keyword>
<evidence type="ECO:0000256" key="9">
    <source>
        <dbReference type="ARBA" id="ARBA00029986"/>
    </source>
</evidence>
<organism evidence="13 14">
    <name type="scientific">Candidatus Vogelbacteria bacterium RIFOXYD1_FULL_51_18</name>
    <dbReference type="NCBI Taxonomy" id="1802440"/>
    <lineage>
        <taxon>Bacteria</taxon>
        <taxon>Candidatus Vogeliibacteriota</taxon>
    </lineage>
</organism>
<dbReference type="AlphaFoldDB" id="A0A1G2QLC0"/>
<comment type="catalytic activity">
    <reaction evidence="1">
        <text>[protein]-peptidylproline (omega=180) = [protein]-peptidylproline (omega=0)</text>
        <dbReference type="Rhea" id="RHEA:16237"/>
        <dbReference type="Rhea" id="RHEA-COMP:10747"/>
        <dbReference type="Rhea" id="RHEA-COMP:10748"/>
        <dbReference type="ChEBI" id="CHEBI:83833"/>
        <dbReference type="ChEBI" id="CHEBI:83834"/>
        <dbReference type="EC" id="5.2.1.8"/>
    </reaction>
</comment>
<dbReference type="PANTHER" id="PTHR30560:SF3">
    <property type="entry name" value="TRIGGER FACTOR-LIKE PROTEIN TIG, CHLOROPLASTIC"/>
    <property type="match status" value="1"/>
</dbReference>
<dbReference type="Pfam" id="PF05697">
    <property type="entry name" value="Trigger_N"/>
    <property type="match status" value="1"/>
</dbReference>
<dbReference type="STRING" id="1802440.A2569_00530"/>
<evidence type="ECO:0000256" key="3">
    <source>
        <dbReference type="ARBA" id="ARBA00005464"/>
    </source>
</evidence>
<dbReference type="EC" id="5.2.1.8" evidence="4"/>
<evidence type="ECO:0000313" key="13">
    <source>
        <dbReference type="EMBL" id="OHA61326.1"/>
    </source>
</evidence>
<proteinExistence type="inferred from homology"/>
<evidence type="ECO:0000256" key="7">
    <source>
        <dbReference type="ARBA" id="ARBA00023186"/>
    </source>
</evidence>
<dbReference type="EMBL" id="MHTL01000002">
    <property type="protein sequence ID" value="OHA61326.1"/>
    <property type="molecule type" value="Genomic_DNA"/>
</dbReference>
<keyword evidence="7" id="KW-0143">Chaperone</keyword>
<accession>A0A1G2QLC0</accession>
<feature type="domain" description="Trigger factor ribosome-binding bacterial" evidence="11">
    <location>
        <begin position="7"/>
        <end position="154"/>
    </location>
</feature>
<evidence type="ECO:0000256" key="1">
    <source>
        <dbReference type="ARBA" id="ARBA00000971"/>
    </source>
</evidence>
<comment type="caution">
    <text evidence="13">The sequence shown here is derived from an EMBL/GenBank/DDBJ whole genome shotgun (WGS) entry which is preliminary data.</text>
</comment>
<evidence type="ECO:0000259" key="11">
    <source>
        <dbReference type="Pfam" id="PF05697"/>
    </source>
</evidence>